<organism evidence="3 4">
    <name type="scientific">Fluviicola taffensis (strain DSM 16823 / NCIMB 13979 / RW262)</name>
    <dbReference type="NCBI Taxonomy" id="755732"/>
    <lineage>
        <taxon>Bacteria</taxon>
        <taxon>Pseudomonadati</taxon>
        <taxon>Bacteroidota</taxon>
        <taxon>Flavobacteriia</taxon>
        <taxon>Flavobacteriales</taxon>
        <taxon>Crocinitomicaceae</taxon>
        <taxon>Fluviicola</taxon>
    </lineage>
</organism>
<evidence type="ECO:0000259" key="2">
    <source>
        <dbReference type="Pfam" id="PF00156"/>
    </source>
</evidence>
<dbReference type="OrthoDB" id="9779910at2"/>
<accession>F2II85</accession>
<dbReference type="CDD" id="cd06223">
    <property type="entry name" value="PRTases_typeI"/>
    <property type="match status" value="1"/>
</dbReference>
<dbReference type="InterPro" id="IPR029057">
    <property type="entry name" value="PRTase-like"/>
</dbReference>
<keyword evidence="4" id="KW-1185">Reference proteome</keyword>
<dbReference type="Pfam" id="PF00156">
    <property type="entry name" value="Pribosyltran"/>
    <property type="match status" value="1"/>
</dbReference>
<dbReference type="InterPro" id="IPR000836">
    <property type="entry name" value="PRTase_dom"/>
</dbReference>
<reference evidence="4" key="2">
    <citation type="submission" date="2011-02" db="EMBL/GenBank/DDBJ databases">
        <title>The complete genome of Fluviicola taffensis DSM 16823.</title>
        <authorList>
            <consortium name="US DOE Joint Genome Institute (JGI-PGF)"/>
            <person name="Lucas S."/>
            <person name="Copeland A."/>
            <person name="Lapidus A."/>
            <person name="Bruce D."/>
            <person name="Goodwin L."/>
            <person name="Pitluck S."/>
            <person name="Kyrpides N."/>
            <person name="Mavromatis K."/>
            <person name="Ivanova N."/>
            <person name="Mikhailova N."/>
            <person name="Pagani I."/>
            <person name="Chertkov O."/>
            <person name="Detter J.C."/>
            <person name="Han C."/>
            <person name="Tapia R."/>
            <person name="Land M."/>
            <person name="Hauser L."/>
            <person name="Markowitz V."/>
            <person name="Cheng J.-F."/>
            <person name="Hugenholtz P."/>
            <person name="Woyke T."/>
            <person name="Wu D."/>
            <person name="Tindall B."/>
            <person name="Pomrenke H.G."/>
            <person name="Brambilla E."/>
            <person name="Klenk H.-P."/>
            <person name="Eisen J.A."/>
        </authorList>
    </citation>
    <scope>NUCLEOTIDE SEQUENCE [LARGE SCALE GENOMIC DNA]</scope>
    <source>
        <strain evidence="4">DSM 16823 / RW262 / RW262</strain>
    </source>
</reference>
<dbReference type="PANTHER" id="PTHR47505:SF1">
    <property type="entry name" value="DNA UTILIZATION PROTEIN YHGH"/>
    <property type="match status" value="1"/>
</dbReference>
<proteinExistence type="inferred from homology"/>
<dbReference type="Gene3D" id="3.40.50.2020">
    <property type="match status" value="1"/>
</dbReference>
<feature type="domain" description="Phosphoribosyltransferase" evidence="2">
    <location>
        <begin position="159"/>
        <end position="235"/>
    </location>
</feature>
<reference evidence="3 4" key="1">
    <citation type="journal article" date="2011" name="Stand. Genomic Sci.">
        <title>Complete genome sequence of the gliding freshwater bacterium Fluviicola taffensis type strain (RW262).</title>
        <authorList>
            <person name="Woyke T."/>
            <person name="Chertkov O."/>
            <person name="Lapidus A."/>
            <person name="Nolan M."/>
            <person name="Lucas S."/>
            <person name="Del Rio T.G."/>
            <person name="Tice H."/>
            <person name="Cheng J.F."/>
            <person name="Tapia R."/>
            <person name="Han C."/>
            <person name="Goodwin L."/>
            <person name="Pitluck S."/>
            <person name="Liolios K."/>
            <person name="Pagani I."/>
            <person name="Ivanova N."/>
            <person name="Huntemann M."/>
            <person name="Mavromatis K."/>
            <person name="Mikhailova N."/>
            <person name="Pati A."/>
            <person name="Chen A."/>
            <person name="Palaniappan K."/>
            <person name="Land M."/>
            <person name="Hauser L."/>
            <person name="Brambilla E.M."/>
            <person name="Rohde M."/>
            <person name="Mwirichia R."/>
            <person name="Sikorski J."/>
            <person name="Tindall B.J."/>
            <person name="Goker M."/>
            <person name="Bristow J."/>
            <person name="Eisen J.A."/>
            <person name="Markowitz V."/>
            <person name="Hugenholtz P."/>
            <person name="Klenk H.P."/>
            <person name="Kyrpides N.C."/>
        </authorList>
    </citation>
    <scope>NUCLEOTIDE SEQUENCE [LARGE SCALE GENOMIC DNA]</scope>
    <source>
        <strain evidence="4">DSM 16823 / RW262 / RW262</strain>
    </source>
</reference>
<comment type="similarity">
    <text evidence="1">Belongs to the ComF/GntX family.</text>
</comment>
<keyword evidence="3" id="KW-0328">Glycosyltransferase</keyword>
<dbReference type="EMBL" id="CP002542">
    <property type="protein sequence ID" value="AEA43794.1"/>
    <property type="molecule type" value="Genomic_DNA"/>
</dbReference>
<evidence type="ECO:0000313" key="3">
    <source>
        <dbReference type="EMBL" id="AEA43794.1"/>
    </source>
</evidence>
<evidence type="ECO:0000313" key="4">
    <source>
        <dbReference type="Proteomes" id="UP000007463"/>
    </source>
</evidence>
<dbReference type="STRING" id="755732.Fluta_1805"/>
<dbReference type="Proteomes" id="UP000007463">
    <property type="component" value="Chromosome"/>
</dbReference>
<protein>
    <submittedName>
        <fullName evidence="3">Phosphoribosyltransferase</fullName>
    </submittedName>
</protein>
<dbReference type="InterPro" id="IPR051910">
    <property type="entry name" value="ComF/GntX_DNA_util-trans"/>
</dbReference>
<dbReference type="eggNOG" id="COG1040">
    <property type="taxonomic scope" value="Bacteria"/>
</dbReference>
<dbReference type="RefSeq" id="WP_013686564.1">
    <property type="nucleotide sequence ID" value="NC_015321.1"/>
</dbReference>
<gene>
    <name evidence="3" type="ordered locus">Fluta_1805</name>
</gene>
<dbReference type="HOGENOM" id="CLU_054549_1_0_10"/>
<evidence type="ECO:0000256" key="1">
    <source>
        <dbReference type="ARBA" id="ARBA00008007"/>
    </source>
</evidence>
<dbReference type="PANTHER" id="PTHR47505">
    <property type="entry name" value="DNA UTILIZATION PROTEIN YHGH"/>
    <property type="match status" value="1"/>
</dbReference>
<keyword evidence="3" id="KW-0808">Transferase</keyword>
<dbReference type="KEGG" id="fte:Fluta_1805"/>
<dbReference type="GO" id="GO:0016757">
    <property type="term" value="F:glycosyltransferase activity"/>
    <property type="evidence" value="ECO:0007669"/>
    <property type="project" value="UniProtKB-KW"/>
</dbReference>
<name>F2II85_FLUTR</name>
<dbReference type="AlphaFoldDB" id="F2II85"/>
<sequence length="239" mass="27541">MSLFVSPKFNKWTRDLLHVIYPQNCLICQHEFNQSKLAICPICLSELSYTQFENYQEASNLDKLFWGRVQLAGTYALLRFKQENSTQRILHELKYKNNSEVGIHFGKEMGLKIGLMEQFKDADALIPVPLHPKKEFIRGYNQSEIISKGISETSGIEIRTDLLKRTSFTESQTKKGRTSRWDNMQNRFKLQAKKENKLQHLIIVDDVATTGSTLETCVRILRNQFPDAKISVVVLAVAE</sequence>
<dbReference type="SUPFAM" id="SSF53271">
    <property type="entry name" value="PRTase-like"/>
    <property type="match status" value="1"/>
</dbReference>